<evidence type="ECO:0000256" key="2">
    <source>
        <dbReference type="ARBA" id="ARBA00022643"/>
    </source>
</evidence>
<gene>
    <name evidence="7" type="ordered locus">Bpet3173</name>
</gene>
<dbReference type="KEGG" id="bpt:Bpet3173"/>
<dbReference type="Proteomes" id="UP000001225">
    <property type="component" value="Chromosome"/>
</dbReference>
<protein>
    <recommendedName>
        <fullName evidence="4">NADPH--hemoprotein reductase</fullName>
        <ecNumber evidence="4">1.6.2.4</ecNumber>
    </recommendedName>
</protein>
<dbReference type="Gene3D" id="3.40.50.80">
    <property type="entry name" value="Nucleotide-binding domain of ferredoxin-NADP reductase (FNR) module"/>
    <property type="match status" value="1"/>
</dbReference>
<dbReference type="InterPro" id="IPR001433">
    <property type="entry name" value="OxRdtase_FAD/NAD-bd"/>
</dbReference>
<evidence type="ECO:0000256" key="4">
    <source>
        <dbReference type="ARBA" id="ARBA00023797"/>
    </source>
</evidence>
<dbReference type="InterPro" id="IPR001094">
    <property type="entry name" value="Flavdoxin-like"/>
</dbReference>
<organism evidence="7 8">
    <name type="scientific">Bordetella petrii (strain ATCC BAA-461 / DSM 12804 / CCUG 43448 / CIP 107267 / Se-1111R)</name>
    <dbReference type="NCBI Taxonomy" id="340100"/>
    <lineage>
        <taxon>Bacteria</taxon>
        <taxon>Pseudomonadati</taxon>
        <taxon>Pseudomonadota</taxon>
        <taxon>Betaproteobacteria</taxon>
        <taxon>Burkholderiales</taxon>
        <taxon>Alcaligenaceae</taxon>
        <taxon>Bordetella</taxon>
    </lineage>
</organism>
<sequence length="459" mass="49396">MAPRPLAACCAIVLWLLLCLWAWRRARRHAAIQAQAARDLRAPADSQAILVAHASQTGQAEALARQTAESLRLGGLQARVAALGQLDLAALRAHPRLLVVASTYGEGDPPDNAAAFADRLMALDGAAAPLLGGLTYAVLALGDSSYRHFCGFGRRLDAWLLERGATPLFDRVEADDADPAALRHWQHHLGLLAGRADLPDWETPAYQPWRLAQRTLLNPGSQGGPCFHLVLQAPDGGAPAWQAGDVAEIGPRERRGGALLPHREYSVASLPADGGVHLLVRQMRGADGSLGLGSGWLTHTAQIGDPIDLRLRANSNFHPPADARPLLLVGNGTGLAGLRALLKARITAGHFRNWLVFGERQAAHDWFLREEIAGWLAQGRLQRLDAVFSRDTPARRYVQHALLDAADSVRGWVDEGASIYVCGSLQGMASGVDDALAQILGAEPLAALRRAGRYRRDVY</sequence>
<dbReference type="Gene3D" id="3.40.50.360">
    <property type="match status" value="1"/>
</dbReference>
<keyword evidence="1" id="KW-0285">Flavoprotein</keyword>
<dbReference type="GO" id="GO:0010181">
    <property type="term" value="F:FMN binding"/>
    <property type="evidence" value="ECO:0007669"/>
    <property type="project" value="InterPro"/>
</dbReference>
<keyword evidence="8" id="KW-1185">Reference proteome</keyword>
<evidence type="ECO:0000259" key="6">
    <source>
        <dbReference type="PROSITE" id="PS51384"/>
    </source>
</evidence>
<dbReference type="PRINTS" id="PR00369">
    <property type="entry name" value="FLAVODOXIN"/>
</dbReference>
<dbReference type="GO" id="GO:0050660">
    <property type="term" value="F:flavin adenine dinucleotide binding"/>
    <property type="evidence" value="ECO:0007669"/>
    <property type="project" value="TreeGrafter"/>
</dbReference>
<feature type="domain" description="Flavodoxin-like" evidence="5">
    <location>
        <begin position="49"/>
        <end position="190"/>
    </location>
</feature>
<proteinExistence type="predicted"/>
<dbReference type="eggNOG" id="COG0369">
    <property type="taxonomic scope" value="Bacteria"/>
</dbReference>
<feature type="domain" description="FAD-binding FR-type" evidence="6">
    <location>
        <begin position="204"/>
        <end position="320"/>
    </location>
</feature>
<evidence type="ECO:0000313" key="7">
    <source>
        <dbReference type="EMBL" id="CAP43515.1"/>
    </source>
</evidence>
<dbReference type="InterPro" id="IPR008254">
    <property type="entry name" value="Flavodoxin/NO_synth"/>
</dbReference>
<dbReference type="EC" id="1.6.2.4" evidence="4"/>
<dbReference type="PROSITE" id="PS51384">
    <property type="entry name" value="FAD_FR"/>
    <property type="match status" value="1"/>
</dbReference>
<dbReference type="Pfam" id="PF00175">
    <property type="entry name" value="NAD_binding_1"/>
    <property type="match status" value="1"/>
</dbReference>
<dbReference type="PANTHER" id="PTHR19384">
    <property type="entry name" value="NITRIC OXIDE SYNTHASE-RELATED"/>
    <property type="match status" value="1"/>
</dbReference>
<dbReference type="GO" id="GO:0003958">
    <property type="term" value="F:NADPH-hemoprotein reductase activity"/>
    <property type="evidence" value="ECO:0007669"/>
    <property type="project" value="UniProtKB-EC"/>
</dbReference>
<dbReference type="Pfam" id="PF00258">
    <property type="entry name" value="Flavodoxin_1"/>
    <property type="match status" value="1"/>
</dbReference>
<dbReference type="PROSITE" id="PS50902">
    <property type="entry name" value="FLAVODOXIN_LIKE"/>
    <property type="match status" value="1"/>
</dbReference>
<dbReference type="STRING" id="94624.Bpet3173"/>
<dbReference type="AlphaFoldDB" id="A9IU94"/>
<keyword evidence="3" id="KW-0249">Electron transport</keyword>
<dbReference type="SUPFAM" id="SSF52343">
    <property type="entry name" value="Ferredoxin reductase-like, C-terminal NADP-linked domain"/>
    <property type="match status" value="1"/>
</dbReference>
<dbReference type="SUPFAM" id="SSF52218">
    <property type="entry name" value="Flavoproteins"/>
    <property type="match status" value="1"/>
</dbReference>
<name>A9IU94_BORPD</name>
<keyword evidence="2" id="KW-0288">FMN</keyword>
<dbReference type="InterPro" id="IPR029039">
    <property type="entry name" value="Flavoprotein-like_sf"/>
</dbReference>
<evidence type="ECO:0000313" key="8">
    <source>
        <dbReference type="Proteomes" id="UP000001225"/>
    </source>
</evidence>
<dbReference type="InterPro" id="IPR001709">
    <property type="entry name" value="Flavoprot_Pyr_Nucl_cyt_Rdtase"/>
</dbReference>
<accession>A9IU94</accession>
<dbReference type="InterPro" id="IPR017938">
    <property type="entry name" value="Riboflavin_synthase-like_b-brl"/>
</dbReference>
<dbReference type="CDD" id="cd06200">
    <property type="entry name" value="SiR_like1"/>
    <property type="match status" value="1"/>
</dbReference>
<dbReference type="GO" id="GO:0005829">
    <property type="term" value="C:cytosol"/>
    <property type="evidence" value="ECO:0007669"/>
    <property type="project" value="TreeGrafter"/>
</dbReference>
<dbReference type="SUPFAM" id="SSF63380">
    <property type="entry name" value="Riboflavin synthase domain-like"/>
    <property type="match status" value="1"/>
</dbReference>
<keyword evidence="7" id="KW-0560">Oxidoreductase</keyword>
<dbReference type="InterPro" id="IPR039261">
    <property type="entry name" value="FNR_nucleotide-bd"/>
</dbReference>
<reference evidence="7 8" key="1">
    <citation type="journal article" date="2008" name="BMC Genomics">
        <title>The missing link: Bordetella petrii is endowed with both the metabolic versatility of environmental bacteria and virulence traits of pathogenic Bordetellae.</title>
        <authorList>
            <person name="Gross R."/>
            <person name="Guzman C.A."/>
            <person name="Sebaihia M."/>
            <person name="Martins Dos Santos V.A."/>
            <person name="Pieper D.H."/>
            <person name="Koebnik R."/>
            <person name="Lechner M."/>
            <person name="Bartels D."/>
            <person name="Buhrmester J."/>
            <person name="Choudhuri J.V."/>
            <person name="Ebensen T."/>
            <person name="Gaigalat L."/>
            <person name="Herrmann S."/>
            <person name="Khachane A.N."/>
            <person name="Larisch C."/>
            <person name="Link S."/>
            <person name="Linke B."/>
            <person name="Meyer F."/>
            <person name="Mormann S."/>
            <person name="Nakunst D."/>
            <person name="Rueckert C."/>
            <person name="Schneiker-Bekel S."/>
            <person name="Schulze K."/>
            <person name="Vorhoelter F.J."/>
            <person name="Yevsa T."/>
            <person name="Engle J.T."/>
            <person name="Goldman W.E."/>
            <person name="Puehler A."/>
            <person name="Goebel U.B."/>
            <person name="Goesmann A."/>
            <person name="Bloecker H."/>
            <person name="Kaiser O."/>
            <person name="Martinez-Arias R."/>
        </authorList>
    </citation>
    <scope>NUCLEOTIDE SEQUENCE [LARGE SCALE GENOMIC DNA]</scope>
    <source>
        <strain evidence="8">ATCC BAA-461 / DSM 12804 / CCUG 43448 / CIP 107267 / Se-1111R</strain>
    </source>
</reference>
<evidence type="ECO:0000256" key="1">
    <source>
        <dbReference type="ARBA" id="ARBA00022630"/>
    </source>
</evidence>
<keyword evidence="3" id="KW-0813">Transport</keyword>
<evidence type="ECO:0000256" key="3">
    <source>
        <dbReference type="ARBA" id="ARBA00022982"/>
    </source>
</evidence>
<dbReference type="PRINTS" id="PR00371">
    <property type="entry name" value="FPNCR"/>
</dbReference>
<dbReference type="InterPro" id="IPR017927">
    <property type="entry name" value="FAD-bd_FR_type"/>
</dbReference>
<dbReference type="Gene3D" id="2.40.30.10">
    <property type="entry name" value="Translation factors"/>
    <property type="match status" value="1"/>
</dbReference>
<dbReference type="PANTHER" id="PTHR19384:SF17">
    <property type="entry name" value="NADPH--CYTOCHROME P450 REDUCTASE"/>
    <property type="match status" value="1"/>
</dbReference>
<dbReference type="EMBL" id="AM902716">
    <property type="protein sequence ID" value="CAP43515.1"/>
    <property type="molecule type" value="Genomic_DNA"/>
</dbReference>
<evidence type="ECO:0000259" key="5">
    <source>
        <dbReference type="PROSITE" id="PS50902"/>
    </source>
</evidence>